<organism evidence="1 2">
    <name type="scientific">Shimia abyssi</name>
    <dbReference type="NCBI Taxonomy" id="1662395"/>
    <lineage>
        <taxon>Bacteria</taxon>
        <taxon>Pseudomonadati</taxon>
        <taxon>Pseudomonadota</taxon>
        <taxon>Alphaproteobacteria</taxon>
        <taxon>Rhodobacterales</taxon>
        <taxon>Roseobacteraceae</taxon>
    </lineage>
</organism>
<proteinExistence type="predicted"/>
<name>A0A2P8EVI6_9RHOB</name>
<dbReference type="Proteomes" id="UP000240418">
    <property type="component" value="Unassembled WGS sequence"/>
</dbReference>
<dbReference type="EMBL" id="PYGJ01000033">
    <property type="protein sequence ID" value="PSL13476.1"/>
    <property type="molecule type" value="Genomic_DNA"/>
</dbReference>
<evidence type="ECO:0000313" key="2">
    <source>
        <dbReference type="Proteomes" id="UP000240418"/>
    </source>
</evidence>
<protein>
    <submittedName>
        <fullName evidence="1">Uncharacterized protein</fullName>
    </submittedName>
</protein>
<comment type="caution">
    <text evidence="1">The sequence shown here is derived from an EMBL/GenBank/DDBJ whole genome shotgun (WGS) entry which is preliminary data.</text>
</comment>
<accession>A0A2P8EVI6</accession>
<keyword evidence="2" id="KW-1185">Reference proteome</keyword>
<dbReference type="RefSeq" id="WP_106610652.1">
    <property type="nucleotide sequence ID" value="NZ_PYGJ01000033.1"/>
</dbReference>
<sequence>MPPPTAIVVPNEEELNEIAEVGLQIPNEHIQFFVQSVQGVARTLSAFQKRGIHPNEAIKRTKTALSDTIANLRKAQSAFSSEEDLIRYFSDEDLSSDLAALFSIPGIEMLTGRNTGFSIDERDLELAIKRSRDGGAKRGLAEIQRTARYAMAENPAQPITNLLGLLIKHLEDQIELIGPLKRGKPRDEERQYALTQLSHTFERVFDAKPTSTPEGRFCSMCEQVFESIGMSTTGLDTAITRHLVK</sequence>
<dbReference type="AlphaFoldDB" id="A0A2P8EVI6"/>
<reference evidence="1 2" key="1">
    <citation type="submission" date="2018-03" db="EMBL/GenBank/DDBJ databases">
        <title>Genomic Encyclopedia of Archaeal and Bacterial Type Strains, Phase II (KMG-II): from individual species to whole genera.</title>
        <authorList>
            <person name="Goeker M."/>
        </authorList>
    </citation>
    <scope>NUCLEOTIDE SEQUENCE [LARGE SCALE GENOMIC DNA]</scope>
    <source>
        <strain evidence="1 2">DSM 100673</strain>
    </source>
</reference>
<evidence type="ECO:0000313" key="1">
    <source>
        <dbReference type="EMBL" id="PSL13476.1"/>
    </source>
</evidence>
<gene>
    <name evidence="1" type="ORF">CLV88_1332</name>
</gene>